<feature type="region of interest" description="Disordered" evidence="1">
    <location>
        <begin position="1142"/>
        <end position="1162"/>
    </location>
</feature>
<feature type="non-terminal residue" evidence="3">
    <location>
        <position position="2704"/>
    </location>
</feature>
<name>A0A2D0N1D9_FLAN2</name>
<feature type="compositionally biased region" description="Acidic residues" evidence="1">
    <location>
        <begin position="1034"/>
        <end position="1047"/>
    </location>
</feature>
<accession>A0A2D0N1D9</accession>
<dbReference type="PANTHER" id="PTHR34819:SF3">
    <property type="entry name" value="CELL SURFACE PROTEIN"/>
    <property type="match status" value="1"/>
</dbReference>
<comment type="caution">
    <text evidence="3">The sequence shown here is derived from an EMBL/GenBank/DDBJ whole genome shotgun (WGS) entry which is preliminary data.</text>
</comment>
<feature type="domain" description="DUF7507" evidence="2">
    <location>
        <begin position="938"/>
        <end position="1034"/>
    </location>
</feature>
<gene>
    <name evidence="3" type="ORF">CRP01_32330</name>
</gene>
<evidence type="ECO:0000256" key="1">
    <source>
        <dbReference type="SAM" id="MobiDB-lite"/>
    </source>
</evidence>
<dbReference type="Pfam" id="PF24346">
    <property type="entry name" value="DUF7507"/>
    <property type="match status" value="12"/>
</dbReference>
<sequence length="2704" mass="287505">MKKLLLILLGCIGITLQLWSQRTLEWSFGEAQITCGETTEICFPLLVSIDDETNTPELGTSTIRFFYDAGYLSNMTIQSVENGYSINGLNLSNDVYGDVFGFAGGGGVHVQFDLIANETNPIDLFNTPTHVMDFCFTVEPDVTYPMCASLVLDNNHCGWDMGIAADDGYVVNDAGLVGTYYLNGITNNVVLADDEVINFLWDANPGFDCRVDQLDDEVGMSASANCIEDACAINPLLGLVKTSTYDADAGIITYTYTVTNTGDVTLYDVDVIEEVTQFSGAGALPVPVYDAGGTDEDGEGDLPDLLVGASLTYTATYSVLQADIDMGGVVNQASASATDPNGGSVNDFSDDNSPLEGENDPTTTPIGQNAQLGLVKTSVFDAMSMSITYTYEVMNMGSVTLYDIDVSENLGSFSGTGTLPTPVYLAGGTDEDGEGDLWDLLPGASLTYTATYTVTQADIDAGGVTNQATAAAVDPSDNPVTDDSDESSFLTGSDDPTFTPINLPRILDWSFGTTDVNCGEQIQVCIPVLLSINDESQMPELGTSTIRFFYDAGSLANLSVENIENGYLVNGLSESDDVYGDVFNFNGGGGIQVQFDLIANESNPIDLFNTPVHILDLCFTVDSNADFPLCASLVWDNNHCGWDNGIGQDDGYLANDAGLVGTYFLDGNTDDVILADDEVTNLLWQEDNSFDCRVEELNDVAGMALTDNCIQSTCFYELNLVKTAIEINGDAGTTTYSAVGDVITYEFVATNDGNLPLTNVTISDPLPGLSALSCTQPVELAPGESLTCTATYTITQADLDAGMVINTASADSDETDPVEDDEMVTADGMSVLSLTKTADVSTYDAVGDVITYTFVATNEGNVSLTNVSISDPLPGLSALACTQPVDLAPGEHLTCTATYMITQADLDAGLVFNTATADSDKTDPVEDEETVTADQTNQIMIVKESIEDTYDMVGDVIHYTLTVTNTGNTTIYNVEVTDPDVNPGSIVYVGGDDGNGALDVGETWDYTAQYTIQQSDLDNGSFTNTASVNGAADTDGDGTGDTPVTDEDDDIVTAVMDPSLSLTKTADVATYDAVGNVITYTFVATNTGNVTLNNVTVSDPLPGLSALDCTQPVTLAPGENLTCTATYTITQADLDAGSVFNTATADSDETDPTTDDETVTADQTPVLSLTKTADVATYDAVGDVITYTFVATNEGNVALTNVTISDPLPGLSALACTQPVDLAPGESLTCTATYTITQADLDEGSVFNTATADSDETDPVEDDEMVTADGMPVLTLTKTADVATYDVVGDVITYTFVATNEGNVGLTNVTISDPLPGLSALSCNQPVDLAPGESLTCTATYTITQADLDAGSVLNTATADSDETDSVEDDEMVTADGMPVLSLTKTADVATYDAVGDVITYTFVATNEGNVALTNVTISDPLPGLSALACTQPIDLAPGESLTCTATYTITQADLDAGSVFNTATADSDETDPVEDNEMVTADGMPVLSLTKTADVATYDAVGDVITYTFVATNEGNVGLTNVTISDPLPGLSALACTQPVDLAPGESLTCTATYTITQADLDAGSVLNTATADSDETDPVEDDEMVTADGMPVLSLTKTADVSTYDAVGDVITYTFVATNEGNQGLTNVTISDPLPGLSALACTQPVDLAPGESLTCTATYTITQADLDAGSVFNTATADSDETDPVEDDEMVTADGMPVLSLTKTADVATYDEVGDVITYTFVATNDGNVTLTNVSISDLLPGLSALSCAQPVALASGESLTCTATYTITQADLDAGSVFNTATADSDQTDPVTDDETVIGLDVDPCVVSVDCVDFSYSGSADYGTGKTQLCFNIQVNCGYGLSYVAFDVAGNVIYPENGATVVGTTGTSYTVENPTNLPFANSIKFETIGEGPKAGAVEQFCLVLPTEIVDGMQSVQIEVKAGGQTYRVDLSLTGEECKDCDQQVVCPGQLEVSLQENCEAILPLASAAPNFQCDATVVVEDGIGSDNVIQGCGTYKYIVTDNSDPNNNCWGYITASDYQPPVLAYCPDDVSGWDTYDYGYQEFVCSDIDKLLLDGPATYVLDADGNLIGGSISSKHAEWLLVHVTGYAKFTDNCGDITVTVMDEVITGYDPNCDDVVIRRKFTAVDSCKELASPDVCYQDIIIGKPSLDDVYCPKDAELSCEDDIKLDAKGNPHPDETGYPWLYQAFDVDYVKGEDDWADYEHKAYLNQTFCNLGASYTDGERIEVCEGTYKIVRTWEILDWCVEGYARVRECKQTIKVGDLSKPVVSCEEVDYDNDGHKDLRTYSTGPYDCTAAFAVPMPVVEDNCSSWEVLTEIVGFSTDGPVVATIAPGASRYVSGIPLGCHFIKYTVTDACGNKEVIFCAFQVEDLVEPIAVCDDDLNVSIGGQGLARVYADDIDEGSSDNCGPIRIEVRRRVLIDGYECLDMFDYDGDGEVIDDELQLSVQFGDPDGDGVGQEFYYTPWGDYVDFTCCDMNENVRVELRVWDDRNGDGVPGNTIEKAYCGEYDAADVRDNYNVCWMDLLIEDKLPAYCVPPLPAAIDCDELPFDFDPTDSEQMTELFGEATGSDNCPGYTVVELDPLTDDLTDCGYGTFVRRFQVSDAKGLTSTNKCEQVVTIKEQHKYKIKFPKDAEANCGTPQVDTIETEELACDLLAISVKDDFFSASGDECYKIFRTYSVINWCEYDGISDPVVVSRDEDC</sequence>
<feature type="compositionally biased region" description="Polar residues" evidence="1">
    <location>
        <begin position="334"/>
        <end position="347"/>
    </location>
</feature>
<feature type="domain" description="DUF7507" evidence="2">
    <location>
        <begin position="1058"/>
        <end position="1150"/>
    </location>
</feature>
<feature type="domain" description="DUF7507" evidence="2">
    <location>
        <begin position="1486"/>
        <end position="1579"/>
    </location>
</feature>
<dbReference type="InterPro" id="IPR051172">
    <property type="entry name" value="Chlamydia_OmcB"/>
</dbReference>
<dbReference type="PANTHER" id="PTHR34819">
    <property type="entry name" value="LARGE CYSTEINE-RICH PERIPLASMIC PROTEIN OMCB"/>
    <property type="match status" value="1"/>
</dbReference>
<dbReference type="InterPro" id="IPR013783">
    <property type="entry name" value="Ig-like_fold"/>
</dbReference>
<dbReference type="InterPro" id="IPR047589">
    <property type="entry name" value="DUF11_rpt"/>
</dbReference>
<feature type="domain" description="DUF7507" evidence="2">
    <location>
        <begin position="1593"/>
        <end position="1686"/>
    </location>
</feature>
<feature type="region of interest" description="Disordered" evidence="1">
    <location>
        <begin position="470"/>
        <end position="494"/>
    </location>
</feature>
<dbReference type="NCBIfam" id="TIGR01451">
    <property type="entry name" value="B_ant_repeat"/>
    <property type="match status" value="10"/>
</dbReference>
<evidence type="ECO:0000313" key="3">
    <source>
        <dbReference type="EMBL" id="PHN02334.1"/>
    </source>
</evidence>
<feature type="compositionally biased region" description="Polar residues" evidence="1">
    <location>
        <begin position="1018"/>
        <end position="1028"/>
    </location>
</feature>
<evidence type="ECO:0000259" key="2">
    <source>
        <dbReference type="Pfam" id="PF24346"/>
    </source>
</evidence>
<dbReference type="InterPro" id="IPR055354">
    <property type="entry name" value="DUF7507"/>
</dbReference>
<feature type="region of interest" description="Disordered" evidence="1">
    <location>
        <begin position="1018"/>
        <end position="1047"/>
    </location>
</feature>
<feature type="region of interest" description="Disordered" evidence="1">
    <location>
        <begin position="334"/>
        <end position="367"/>
    </location>
</feature>
<proteinExistence type="predicted"/>
<feature type="domain" description="DUF7507" evidence="2">
    <location>
        <begin position="832"/>
        <end position="924"/>
    </location>
</feature>
<feature type="domain" description="DUF7507" evidence="2">
    <location>
        <begin position="1165"/>
        <end position="1258"/>
    </location>
</feature>
<feature type="domain" description="DUF7507" evidence="2">
    <location>
        <begin position="1272"/>
        <end position="1364"/>
    </location>
</feature>
<feature type="domain" description="DUF7507" evidence="2">
    <location>
        <begin position="371"/>
        <end position="482"/>
    </location>
</feature>
<reference evidence="3 4" key="1">
    <citation type="submission" date="2017-10" db="EMBL/GenBank/DDBJ databases">
        <title>The draft genome sequence of Lewinella nigricans NBRC 102662.</title>
        <authorList>
            <person name="Wang K."/>
        </authorList>
    </citation>
    <scope>NUCLEOTIDE SEQUENCE [LARGE SCALE GENOMIC DNA]</scope>
    <source>
        <strain evidence="3 4">NBRC 102662</strain>
    </source>
</reference>
<dbReference type="EMBL" id="PDUD01000041">
    <property type="protein sequence ID" value="PHN02334.1"/>
    <property type="molecule type" value="Genomic_DNA"/>
</dbReference>
<evidence type="ECO:0000313" key="4">
    <source>
        <dbReference type="Proteomes" id="UP000223913"/>
    </source>
</evidence>
<dbReference type="Gene3D" id="2.60.40.10">
    <property type="entry name" value="Immunoglobulins"/>
    <property type="match status" value="6"/>
</dbReference>
<feature type="domain" description="DUF7507" evidence="2">
    <location>
        <begin position="1700"/>
        <end position="1796"/>
    </location>
</feature>
<feature type="compositionally biased region" description="Acidic residues" evidence="1">
    <location>
        <begin position="1146"/>
        <end position="1159"/>
    </location>
</feature>
<protein>
    <recommendedName>
        <fullName evidence="2">DUF7507 domain-containing protein</fullName>
    </recommendedName>
</protein>
<dbReference type="Proteomes" id="UP000223913">
    <property type="component" value="Unassembled WGS sequence"/>
</dbReference>
<feature type="domain" description="DUF7507" evidence="2">
    <location>
        <begin position="1379"/>
        <end position="1472"/>
    </location>
</feature>
<organism evidence="3 4">
    <name type="scientific">Flavilitoribacter nigricans (strain ATCC 23147 / DSM 23189 / NBRC 102662 / NCIMB 1420 / SS-2)</name>
    <name type="common">Lewinella nigricans</name>
    <dbReference type="NCBI Taxonomy" id="1122177"/>
    <lineage>
        <taxon>Bacteria</taxon>
        <taxon>Pseudomonadati</taxon>
        <taxon>Bacteroidota</taxon>
        <taxon>Saprospiria</taxon>
        <taxon>Saprospirales</taxon>
        <taxon>Lewinellaceae</taxon>
        <taxon>Flavilitoribacter</taxon>
    </lineage>
</organism>
<keyword evidence="4" id="KW-1185">Reference proteome</keyword>
<feature type="domain" description="DUF7507" evidence="2">
    <location>
        <begin position="724"/>
        <end position="816"/>
    </location>
</feature>
<feature type="domain" description="DUF7507" evidence="2">
    <location>
        <begin position="235"/>
        <end position="347"/>
    </location>
</feature>
<dbReference type="OrthoDB" id="599464at2"/>